<dbReference type="SMART" id="SM00530">
    <property type="entry name" value="HTH_XRE"/>
    <property type="match status" value="1"/>
</dbReference>
<dbReference type="Proteomes" id="UP001607069">
    <property type="component" value="Unassembled WGS sequence"/>
</dbReference>
<dbReference type="PROSITE" id="PS50943">
    <property type="entry name" value="HTH_CROC1"/>
    <property type="match status" value="1"/>
</dbReference>
<dbReference type="EMBL" id="JBIHMK010000071">
    <property type="protein sequence ID" value="MFH0250123.1"/>
    <property type="molecule type" value="Genomic_DNA"/>
</dbReference>
<organism evidence="2 3">
    <name type="scientific">Streptomyces chitinivorans</name>
    <dbReference type="NCBI Taxonomy" id="1257027"/>
    <lineage>
        <taxon>Bacteria</taxon>
        <taxon>Bacillati</taxon>
        <taxon>Actinomycetota</taxon>
        <taxon>Actinomycetes</taxon>
        <taxon>Kitasatosporales</taxon>
        <taxon>Streptomycetaceae</taxon>
        <taxon>Streptomyces</taxon>
    </lineage>
</organism>
<evidence type="ECO:0000313" key="2">
    <source>
        <dbReference type="EMBL" id="MFH0250123.1"/>
    </source>
</evidence>
<dbReference type="SUPFAM" id="SSF47413">
    <property type="entry name" value="lambda repressor-like DNA-binding domains"/>
    <property type="match status" value="1"/>
</dbReference>
<name>A0ABW7HW50_9ACTN</name>
<sequence length="103" mass="10767">MHGGYRTQRPVPDEHRADPAYVEAGAAIALGQAVYDRRTALGFTQGQLADRAGMAEAEVERIEGGAVAPTVALLGALSRALDARLGLSVEDDDTSVSFVARAT</sequence>
<dbReference type="Pfam" id="PF01381">
    <property type="entry name" value="HTH_3"/>
    <property type="match status" value="1"/>
</dbReference>
<keyword evidence="3" id="KW-1185">Reference proteome</keyword>
<dbReference type="Gene3D" id="1.10.260.40">
    <property type="entry name" value="lambda repressor-like DNA-binding domains"/>
    <property type="match status" value="1"/>
</dbReference>
<dbReference type="CDD" id="cd00093">
    <property type="entry name" value="HTH_XRE"/>
    <property type="match status" value="1"/>
</dbReference>
<dbReference type="RefSeq" id="WP_279950533.1">
    <property type="nucleotide sequence ID" value="NZ_BAABEN010000020.1"/>
</dbReference>
<dbReference type="InterPro" id="IPR001387">
    <property type="entry name" value="Cro/C1-type_HTH"/>
</dbReference>
<evidence type="ECO:0000313" key="3">
    <source>
        <dbReference type="Proteomes" id="UP001607069"/>
    </source>
</evidence>
<dbReference type="InterPro" id="IPR010982">
    <property type="entry name" value="Lambda_DNA-bd_dom_sf"/>
</dbReference>
<accession>A0ABW7HW50</accession>
<feature type="domain" description="HTH cro/C1-type" evidence="1">
    <location>
        <begin position="34"/>
        <end position="88"/>
    </location>
</feature>
<protein>
    <submittedName>
        <fullName evidence="2">Helix-turn-helix domain-containing protein</fullName>
    </submittedName>
</protein>
<reference evidence="2 3" key="1">
    <citation type="submission" date="2024-10" db="EMBL/GenBank/DDBJ databases">
        <authorList>
            <person name="Cho J.-C."/>
        </authorList>
    </citation>
    <scope>NUCLEOTIDE SEQUENCE [LARGE SCALE GENOMIC DNA]</scope>
    <source>
        <strain evidence="2 3">KCTC29696</strain>
    </source>
</reference>
<comment type="caution">
    <text evidence="2">The sequence shown here is derived from an EMBL/GenBank/DDBJ whole genome shotgun (WGS) entry which is preliminary data.</text>
</comment>
<evidence type="ECO:0000259" key="1">
    <source>
        <dbReference type="PROSITE" id="PS50943"/>
    </source>
</evidence>
<proteinExistence type="predicted"/>
<gene>
    <name evidence="2" type="ORF">ACG5V6_18150</name>
</gene>